<dbReference type="InterPro" id="IPR050121">
    <property type="entry name" value="Cytochrome_P450_monoxygenase"/>
</dbReference>
<gene>
    <name evidence="9" type="ORF">JMJ35_010674</name>
</gene>
<dbReference type="PRINTS" id="PR00463">
    <property type="entry name" value="EP450I"/>
</dbReference>
<comment type="similarity">
    <text evidence="2 7">Belongs to the cytochrome P450 family.</text>
</comment>
<evidence type="ECO:0008006" key="11">
    <source>
        <dbReference type="Google" id="ProtNLM"/>
    </source>
</evidence>
<comment type="caution">
    <text evidence="9">The sequence shown here is derived from an EMBL/GenBank/DDBJ whole genome shotgun (WGS) entry which is preliminary data.</text>
</comment>
<dbReference type="InterPro" id="IPR001128">
    <property type="entry name" value="Cyt_P450"/>
</dbReference>
<dbReference type="InterPro" id="IPR036396">
    <property type="entry name" value="Cyt_P450_sf"/>
</dbReference>
<sequence length="530" mass="60588">MVFEPDVPDRLTVHSLATITIGGIFVYAAARCLYLLYFHPLSKFPGPRVAAVSNIWYAYHCFSGRYPWAVEDTMHKFGDVVRIAPNELCFSTPQAFIDIYSPHQKNLELFVKTNFQNRGKDLGGIAWEEDPVRHREVAKKLSPAFSSRSIKALEPVAHEYMDYFVARMKELWSQPTGVGLSEWTNWLAMDQSADKAWNEKLCQMRDRENSVHLNVLLGFNAFATVMQVFKRFPLLHPLQYLAAPIAKLKALSAMEAAVRDGVLRRIERRGNTEHVDLFDYVLPADCPVPSDQRELVHIGALAQQMMFANYGPMSDWYYGTLVFLLEEPECLQYLTKEIRDRFETYQDITASALASRPILHACLEESLRLLPSNNTGLPRISPGAIIDGHYVPKETHVQTSIFALTRSPRFYHDPLHYRPQRWLPSSHLLYDTAFASDDLKGFYPFSLGPRSCIGREMAWMQGKLFIAKVLWTFDVVKVPGQHFDLEGTLLHYGFLAKPELRVRFTAVANKTSNAQIHIVAKEYFFQKPGS</sequence>
<dbReference type="EMBL" id="JAFEKC020000026">
    <property type="protein sequence ID" value="KAK0506974.1"/>
    <property type="molecule type" value="Genomic_DNA"/>
</dbReference>
<keyword evidence="7" id="KW-0503">Monooxygenase</keyword>
<dbReference type="Gene3D" id="1.10.630.10">
    <property type="entry name" value="Cytochrome P450"/>
    <property type="match status" value="1"/>
</dbReference>
<dbReference type="GO" id="GO:0005506">
    <property type="term" value="F:iron ion binding"/>
    <property type="evidence" value="ECO:0007669"/>
    <property type="project" value="InterPro"/>
</dbReference>
<protein>
    <recommendedName>
        <fullName evidence="11">Cytochrome P450</fullName>
    </recommendedName>
</protein>
<evidence type="ECO:0000256" key="1">
    <source>
        <dbReference type="ARBA" id="ARBA00001971"/>
    </source>
</evidence>
<proteinExistence type="inferred from homology"/>
<dbReference type="PRINTS" id="PR00385">
    <property type="entry name" value="P450"/>
</dbReference>
<comment type="cofactor">
    <cofactor evidence="1 6">
        <name>heme</name>
        <dbReference type="ChEBI" id="CHEBI:30413"/>
    </cofactor>
</comment>
<keyword evidence="8" id="KW-0472">Membrane</keyword>
<feature type="transmembrane region" description="Helical" evidence="8">
    <location>
        <begin position="12"/>
        <end position="38"/>
    </location>
</feature>
<dbReference type="PANTHER" id="PTHR24305">
    <property type="entry name" value="CYTOCHROME P450"/>
    <property type="match status" value="1"/>
</dbReference>
<keyword evidence="8" id="KW-0812">Transmembrane</keyword>
<evidence type="ECO:0000256" key="5">
    <source>
        <dbReference type="ARBA" id="ARBA00023004"/>
    </source>
</evidence>
<evidence type="ECO:0000256" key="7">
    <source>
        <dbReference type="RuleBase" id="RU000461"/>
    </source>
</evidence>
<keyword evidence="10" id="KW-1185">Reference proteome</keyword>
<dbReference type="InterPro" id="IPR002401">
    <property type="entry name" value="Cyt_P450_E_grp-I"/>
</dbReference>
<dbReference type="PROSITE" id="PS00086">
    <property type="entry name" value="CYTOCHROME_P450"/>
    <property type="match status" value="1"/>
</dbReference>
<keyword evidence="3 6" id="KW-0349">Heme</keyword>
<keyword evidence="4 6" id="KW-0479">Metal-binding</keyword>
<dbReference type="Proteomes" id="UP001166286">
    <property type="component" value="Unassembled WGS sequence"/>
</dbReference>
<reference evidence="9" key="1">
    <citation type="submission" date="2023-03" db="EMBL/GenBank/DDBJ databases">
        <title>Complete genome of Cladonia borealis.</title>
        <authorList>
            <person name="Park H."/>
        </authorList>
    </citation>
    <scope>NUCLEOTIDE SEQUENCE</scope>
    <source>
        <strain evidence="9">ANT050790</strain>
    </source>
</reference>
<dbReference type="SUPFAM" id="SSF48264">
    <property type="entry name" value="Cytochrome P450"/>
    <property type="match status" value="1"/>
</dbReference>
<dbReference type="GO" id="GO:0020037">
    <property type="term" value="F:heme binding"/>
    <property type="evidence" value="ECO:0007669"/>
    <property type="project" value="InterPro"/>
</dbReference>
<dbReference type="InterPro" id="IPR017972">
    <property type="entry name" value="Cyt_P450_CS"/>
</dbReference>
<accession>A0AA39QSB8</accession>
<dbReference type="AlphaFoldDB" id="A0AA39QSB8"/>
<dbReference type="GO" id="GO:0016705">
    <property type="term" value="F:oxidoreductase activity, acting on paired donors, with incorporation or reduction of molecular oxygen"/>
    <property type="evidence" value="ECO:0007669"/>
    <property type="project" value="InterPro"/>
</dbReference>
<keyword evidence="8" id="KW-1133">Transmembrane helix</keyword>
<evidence type="ECO:0000256" key="6">
    <source>
        <dbReference type="PIRSR" id="PIRSR602401-1"/>
    </source>
</evidence>
<evidence type="ECO:0000313" key="10">
    <source>
        <dbReference type="Proteomes" id="UP001166286"/>
    </source>
</evidence>
<dbReference type="PANTHER" id="PTHR24305:SF210">
    <property type="entry name" value="CYTOCHROME P450 MONOOXYGENASE ASQL-RELATED"/>
    <property type="match status" value="1"/>
</dbReference>
<evidence type="ECO:0000256" key="8">
    <source>
        <dbReference type="SAM" id="Phobius"/>
    </source>
</evidence>
<evidence type="ECO:0000256" key="3">
    <source>
        <dbReference type="ARBA" id="ARBA00022617"/>
    </source>
</evidence>
<evidence type="ECO:0000256" key="2">
    <source>
        <dbReference type="ARBA" id="ARBA00010617"/>
    </source>
</evidence>
<evidence type="ECO:0000256" key="4">
    <source>
        <dbReference type="ARBA" id="ARBA00022723"/>
    </source>
</evidence>
<name>A0AA39QSB8_9LECA</name>
<feature type="binding site" description="axial binding residue" evidence="6">
    <location>
        <position position="452"/>
    </location>
    <ligand>
        <name>heme</name>
        <dbReference type="ChEBI" id="CHEBI:30413"/>
    </ligand>
    <ligandPart>
        <name>Fe</name>
        <dbReference type="ChEBI" id="CHEBI:18248"/>
    </ligandPart>
</feature>
<keyword evidence="5 6" id="KW-0408">Iron</keyword>
<feature type="transmembrane region" description="Helical" evidence="8">
    <location>
        <begin position="211"/>
        <end position="229"/>
    </location>
</feature>
<dbReference type="GO" id="GO:0004497">
    <property type="term" value="F:monooxygenase activity"/>
    <property type="evidence" value="ECO:0007669"/>
    <property type="project" value="UniProtKB-KW"/>
</dbReference>
<evidence type="ECO:0000313" key="9">
    <source>
        <dbReference type="EMBL" id="KAK0506974.1"/>
    </source>
</evidence>
<keyword evidence="7" id="KW-0560">Oxidoreductase</keyword>
<organism evidence="9 10">
    <name type="scientific">Cladonia borealis</name>
    <dbReference type="NCBI Taxonomy" id="184061"/>
    <lineage>
        <taxon>Eukaryota</taxon>
        <taxon>Fungi</taxon>
        <taxon>Dikarya</taxon>
        <taxon>Ascomycota</taxon>
        <taxon>Pezizomycotina</taxon>
        <taxon>Lecanoromycetes</taxon>
        <taxon>OSLEUM clade</taxon>
        <taxon>Lecanoromycetidae</taxon>
        <taxon>Lecanorales</taxon>
        <taxon>Lecanorineae</taxon>
        <taxon>Cladoniaceae</taxon>
        <taxon>Cladonia</taxon>
    </lineage>
</organism>
<dbReference type="Pfam" id="PF00067">
    <property type="entry name" value="p450"/>
    <property type="match status" value="1"/>
</dbReference>